<keyword evidence="2" id="KW-1185">Reference proteome</keyword>
<sequence>MACICLSAASYARPVAGEKRREPRRGGVVEQGFWLLLPVKVTRPSGPEPLFNKDFWQLIVKQCLTCQRHFAGLAAFG</sequence>
<evidence type="ECO:0000313" key="2">
    <source>
        <dbReference type="Proteomes" id="UP000034410"/>
    </source>
</evidence>
<reference evidence="1 2" key="1">
    <citation type="journal article" date="2015" name="Genome Announc.">
        <title>Complete Genome Sequence of Sedimenticola thiotaurini Strain SIP-G1, a Polyphosphate- and Polyhydroxyalkanoate-Accumulating Sulfur-Oxidizing Gammaproteobacterium Isolated from Salt Marsh Sediments.</title>
        <authorList>
            <person name="Flood B.E."/>
            <person name="Jones D.S."/>
            <person name="Bailey J.V."/>
        </authorList>
    </citation>
    <scope>NUCLEOTIDE SEQUENCE [LARGE SCALE GENOMIC DNA]</scope>
    <source>
        <strain evidence="1 2">SIP-G1</strain>
    </source>
</reference>
<name>A0A0F7K270_9GAMM</name>
<dbReference type="EMBL" id="CP011412">
    <property type="protein sequence ID" value="AKH21295.1"/>
    <property type="molecule type" value="Genomic_DNA"/>
</dbReference>
<proteinExistence type="predicted"/>
<accession>A0A0F7K270</accession>
<organism evidence="1 2">
    <name type="scientific">Sedimenticola thiotaurini</name>
    <dbReference type="NCBI Taxonomy" id="1543721"/>
    <lineage>
        <taxon>Bacteria</taxon>
        <taxon>Pseudomonadati</taxon>
        <taxon>Pseudomonadota</taxon>
        <taxon>Gammaproteobacteria</taxon>
        <taxon>Chromatiales</taxon>
        <taxon>Sedimenticolaceae</taxon>
        <taxon>Sedimenticola</taxon>
    </lineage>
</organism>
<dbReference type="Proteomes" id="UP000034410">
    <property type="component" value="Chromosome"/>
</dbReference>
<gene>
    <name evidence="1" type="ORF">AAY24_14015</name>
</gene>
<evidence type="ECO:0000313" key="1">
    <source>
        <dbReference type="EMBL" id="AKH21295.1"/>
    </source>
</evidence>
<dbReference type="AlphaFoldDB" id="A0A0F7K270"/>
<dbReference type="KEGG" id="seds:AAY24_14015"/>
<protein>
    <submittedName>
        <fullName evidence="1">Uncharacterized protein</fullName>
    </submittedName>
</protein>